<evidence type="ECO:0000256" key="1">
    <source>
        <dbReference type="ARBA" id="ARBA00004643"/>
    </source>
</evidence>
<evidence type="ECO:0000313" key="9">
    <source>
        <dbReference type="EMBL" id="EJS44468.1"/>
    </source>
</evidence>
<dbReference type="SUPFAM" id="SSF103464">
    <property type="entry name" value="Oligosaccharyltransferase subunit ost4p"/>
    <property type="match status" value="1"/>
</dbReference>
<evidence type="ECO:0000256" key="6">
    <source>
        <dbReference type="ARBA" id="ARBA00022989"/>
    </source>
</evidence>
<evidence type="ECO:0000256" key="7">
    <source>
        <dbReference type="ARBA" id="ARBA00023136"/>
    </source>
</evidence>
<keyword evidence="7 8" id="KW-0472">Membrane</keyword>
<gene>
    <name evidence="9" type="ORF">SU7_0425</name>
</gene>
<accession>J8Q453</accession>
<evidence type="ECO:0000313" key="10">
    <source>
        <dbReference type="Proteomes" id="UP000006968"/>
    </source>
</evidence>
<keyword evidence="3 8" id="KW-0812">Transmembrane</keyword>
<comment type="similarity">
    <text evidence="2">Belongs to the OST4 family.</text>
</comment>
<dbReference type="Proteomes" id="UP000006968">
    <property type="component" value="Chromosome IV"/>
</dbReference>
<evidence type="ECO:0000256" key="5">
    <source>
        <dbReference type="ARBA" id="ARBA00022968"/>
    </source>
</evidence>
<keyword evidence="5" id="KW-0735">Signal-anchor</keyword>
<dbReference type="Pfam" id="PF10215">
    <property type="entry name" value="Ost4"/>
    <property type="match status" value="1"/>
</dbReference>
<keyword evidence="10" id="KW-1185">Reference proteome</keyword>
<dbReference type="InterPro" id="IPR018943">
    <property type="entry name" value="Oligosaccaryltransferase"/>
</dbReference>
<protein>
    <submittedName>
        <fullName evidence="9">Ost4p</fullName>
    </submittedName>
</protein>
<proteinExistence type="inferred from homology"/>
<keyword evidence="6 8" id="KW-1133">Transmembrane helix</keyword>
<feature type="transmembrane region" description="Helical" evidence="8">
    <location>
        <begin position="7"/>
        <end position="28"/>
    </location>
</feature>
<name>J8Q453_SACAR</name>
<dbReference type="OrthoDB" id="2124077at2759"/>
<comment type="subcellular location">
    <subcellularLocation>
        <location evidence="1">Endoplasmic reticulum membrane</location>
        <topology evidence="1">Single-pass type III membrane protein</topology>
    </subcellularLocation>
</comment>
<evidence type="ECO:0000256" key="4">
    <source>
        <dbReference type="ARBA" id="ARBA00022824"/>
    </source>
</evidence>
<dbReference type="HOGENOM" id="CLU_160806_3_0_1"/>
<evidence type="ECO:0000256" key="8">
    <source>
        <dbReference type="SAM" id="Phobius"/>
    </source>
</evidence>
<reference evidence="9 10" key="1">
    <citation type="journal article" date="2013" name="BMC Genomics">
        <title>High quality de novo sequencing and assembly of the Saccharomyces arboricolus genome.</title>
        <authorList>
            <person name="Liti G."/>
            <person name="Nguyen Ba A.N."/>
            <person name="Blythe M."/>
            <person name="Mueller C.A."/>
            <person name="Bergstroem A."/>
            <person name="Cubillos F.A."/>
            <person name="Dafhnis-Calas F."/>
            <person name="Khoshraftar S."/>
            <person name="Malla S."/>
            <person name="Mehta N."/>
            <person name="Siow C.C."/>
            <person name="Warringer J."/>
            <person name="Moses A.M."/>
            <person name="Louis E.J."/>
            <person name="Nieduszynski C.A."/>
        </authorList>
    </citation>
    <scope>NUCLEOTIDE SEQUENCE [LARGE SCALE GENOMIC DNA]</scope>
    <source>
        <strain evidence="10">H-6 / AS 2.3317 / CBS 10644</strain>
    </source>
</reference>
<organism evidence="9 10">
    <name type="scientific">Saccharomyces arboricola (strain H-6 / AS 2.3317 / CBS 10644)</name>
    <name type="common">Yeast</name>
    <dbReference type="NCBI Taxonomy" id="1160507"/>
    <lineage>
        <taxon>Eukaryota</taxon>
        <taxon>Fungi</taxon>
        <taxon>Dikarya</taxon>
        <taxon>Ascomycota</taxon>
        <taxon>Saccharomycotina</taxon>
        <taxon>Saccharomycetes</taxon>
        <taxon>Saccharomycetales</taxon>
        <taxon>Saccharomycetaceae</taxon>
        <taxon>Saccharomyces</taxon>
    </lineage>
</organism>
<dbReference type="InterPro" id="IPR036330">
    <property type="entry name" value="Ost4p_sf"/>
</dbReference>
<keyword evidence="4" id="KW-0256">Endoplasmic reticulum</keyword>
<dbReference type="AlphaFoldDB" id="J8Q453"/>
<dbReference type="EMBL" id="ALIE01000032">
    <property type="protein sequence ID" value="EJS44468.1"/>
    <property type="molecule type" value="Genomic_DNA"/>
</dbReference>
<sequence length="36" mass="4061">MISDEQLNSLTITFGVVMMTLIVVYHAVDSTMFPKK</sequence>
<dbReference type="GO" id="GO:0005789">
    <property type="term" value="C:endoplasmic reticulum membrane"/>
    <property type="evidence" value="ECO:0007669"/>
    <property type="project" value="UniProtKB-SubCell"/>
</dbReference>
<comment type="caution">
    <text evidence="9">The sequence shown here is derived from an EMBL/GenBank/DDBJ whole genome shotgun (WGS) entry which is preliminary data.</text>
</comment>
<evidence type="ECO:0000256" key="2">
    <source>
        <dbReference type="ARBA" id="ARBA00007685"/>
    </source>
</evidence>
<evidence type="ECO:0000256" key="3">
    <source>
        <dbReference type="ARBA" id="ARBA00022692"/>
    </source>
</evidence>